<proteinExistence type="inferred from homology"/>
<evidence type="ECO:0000256" key="7">
    <source>
        <dbReference type="ARBA" id="ARBA00023295"/>
    </source>
</evidence>
<comment type="similarity">
    <text evidence="1">Belongs to the glycosyl hydrolase 43 family.</text>
</comment>
<gene>
    <name evidence="13" type="ORF">FHS09_002624</name>
</gene>
<dbReference type="InterPro" id="IPR008965">
    <property type="entry name" value="CBM2/CBM3_carb-bd_dom_sf"/>
</dbReference>
<evidence type="ECO:0000256" key="3">
    <source>
        <dbReference type="ARBA" id="ARBA00022729"/>
    </source>
</evidence>
<dbReference type="RefSeq" id="WP_183460493.1">
    <property type="nucleotide sequence ID" value="NZ_JACHWZ010000011.1"/>
</dbReference>
<dbReference type="SMART" id="SM00637">
    <property type="entry name" value="CBD_II"/>
    <property type="match status" value="1"/>
</dbReference>
<dbReference type="CDD" id="cd09003">
    <property type="entry name" value="GH43_XynD-like"/>
    <property type="match status" value="1"/>
</dbReference>
<dbReference type="GO" id="GO:0030247">
    <property type="term" value="F:polysaccharide binding"/>
    <property type="evidence" value="ECO:0007669"/>
    <property type="project" value="UniProtKB-UniRule"/>
</dbReference>
<dbReference type="SUPFAM" id="SSF75005">
    <property type="entry name" value="Arabinanase/levansucrase/invertase"/>
    <property type="match status" value="1"/>
</dbReference>
<evidence type="ECO:0000256" key="5">
    <source>
        <dbReference type="ARBA" id="ARBA00023157"/>
    </source>
</evidence>
<dbReference type="InterPro" id="IPR033453">
    <property type="entry name" value="Glyco_hydro_30_TIM-barrel"/>
</dbReference>
<dbReference type="InterPro" id="IPR006584">
    <property type="entry name" value="Cellulose-bd_IV"/>
</dbReference>
<evidence type="ECO:0000256" key="10">
    <source>
        <dbReference type="SAM" id="MobiDB-lite"/>
    </source>
</evidence>
<dbReference type="InterPro" id="IPR012291">
    <property type="entry name" value="CBM2_carb-bd_dom_sf"/>
</dbReference>
<feature type="active site" description="Proton acceptor" evidence="8">
    <location>
        <position position="69"/>
    </location>
</feature>
<keyword evidence="6" id="KW-0119">Carbohydrate metabolism</keyword>
<feature type="site" description="Important for catalytic activity, responsible for pKa modulation of the active site Glu and correct orientation of both the proton donor and substrate" evidence="9">
    <location>
        <position position="167"/>
    </location>
</feature>
<feature type="compositionally biased region" description="Low complexity" evidence="10">
    <location>
        <begin position="989"/>
        <end position="1028"/>
    </location>
</feature>
<reference evidence="13 14" key="1">
    <citation type="submission" date="2020-08" db="EMBL/GenBank/DDBJ databases">
        <title>Genomic Encyclopedia of Type Strains, Phase III (KMG-III): the genomes of soil and plant-associated and newly described type strains.</title>
        <authorList>
            <person name="Whitman W."/>
        </authorList>
    </citation>
    <scope>NUCLEOTIDE SEQUENCE [LARGE SCALE GENOMIC DNA]</scope>
    <source>
        <strain evidence="13 14">CECT 8799</strain>
    </source>
</reference>
<sequence>MNRMSVNRWPRIGERQIKEALRIVFAAFLLSVSGVCLADNPLVSQVYTADPAARVFDGRMYVITSHDLDTQSGYDMVDYRMFSSDDMVNWRDHGVVFDVRTDTSWANRAYAPDIISRNGQYYLYFPDGAGSIGVAVSDSPDGPFTDPLGRPLVDRNTPNADVQWLFDPGVFIDDDGQAYLYFGGGGPGNARVIRLDDDMISTSGSAITIDVPYFFEGLYMHKRNGTYYLSYSTNPDNGMRIDYMTSSNPTSGFQYQGTVLPNPWENNFNNNHASILEYNNQWYMFYHNRAVANERGASSYQRSINVDRLFYNGDGSIQQVDAGPAGVPKLKNVDPFARKEAETIDSEQGIEAEHSSDGAQNVMMDFGDWIKISNVDFGSGAGGFEARLASNSNTTIDIILDDVNNPPVGTLQVSVTGGLQNWQIQSADVSASGLHDLFLRANGRVNMNWYRFTGDSGGSSTLNVELESLAGQSNFSPFAVQSDSAASGGQYIVWPDNGDQALSSPSDSEQGQVEIIFSLSQPADVQFQVLASMANANDDSFYYSIDSGSWSTQNNTVTSGWESLMPATFSNLGEGTHVLRIKRREDGARLDRVTLIASAGEIVAASDSGPAAININPDTEYQHISGFGGINVPEWIDDLTPAQVDTAFGNGPGQLGLSILRVKIPANPDAWSAQVATPARAQSLYGATVFATPWSPPAHMKTNNNVIGGRLDPDYYDDYAQYLLDFADYMAGNGVSLHAVSLQNEPDWDPDYESCLWSSGEFIDFLSSQGSRFGSLKVMAAESLNFNPALTDPILNNASAEPHVDIIAGHLYGGGLQDYPLAREKGKELWMTEHYTDSQNPANAWPLALDVGKELHDSMMANFSAYVWWYIRRSYGLLTEDGNVSKRGYLISQYSRFIRPGYTRIGATANPALDVYATAYKNGDDITVVVVNMNTSPRDLTLDLQNIGTGSFTKYTTSGSKNVSNDGIVDVSNNSASVSVDAQSVTTFVSSSGPSGSSSSSSSSSSNSTSSSSSSSSSASSSSSSSSSSGGGDALSCSIDLNNWGSGFVANMTVTNNGSSTTNGWSFDVSTGNPITVTGSWSVTLSGSASPYTASNVDYNGSIAPGSSTNFGIQGSGDPGTVTCN</sequence>
<evidence type="ECO:0000256" key="6">
    <source>
        <dbReference type="ARBA" id="ARBA00023277"/>
    </source>
</evidence>
<evidence type="ECO:0000259" key="12">
    <source>
        <dbReference type="PROSITE" id="PS51175"/>
    </source>
</evidence>
<evidence type="ECO:0000256" key="9">
    <source>
        <dbReference type="PIRSR" id="PIRSR606710-2"/>
    </source>
</evidence>
<dbReference type="InterPro" id="IPR017853">
    <property type="entry name" value="GH"/>
</dbReference>
<dbReference type="InterPro" id="IPR001919">
    <property type="entry name" value="CBD2"/>
</dbReference>
<dbReference type="GO" id="GO:0004553">
    <property type="term" value="F:hydrolase activity, hydrolyzing O-glycosyl compounds"/>
    <property type="evidence" value="ECO:0007669"/>
    <property type="project" value="InterPro"/>
</dbReference>
<keyword evidence="7" id="KW-0326">Glycosidase</keyword>
<dbReference type="Gene3D" id="2.60.40.1180">
    <property type="entry name" value="Golgi alpha-mannosidase II"/>
    <property type="match status" value="1"/>
</dbReference>
<dbReference type="SMART" id="SM00606">
    <property type="entry name" value="CBD_IV"/>
    <property type="match status" value="1"/>
</dbReference>
<keyword evidence="14" id="KW-1185">Reference proteome</keyword>
<keyword evidence="2" id="KW-0624">Polysaccharide degradation</keyword>
<evidence type="ECO:0000313" key="14">
    <source>
        <dbReference type="Proteomes" id="UP000535937"/>
    </source>
</evidence>
<dbReference type="Proteomes" id="UP000535937">
    <property type="component" value="Unassembled WGS sequence"/>
</dbReference>
<keyword evidence="4 13" id="KW-0378">Hydrolase</keyword>
<evidence type="ECO:0000256" key="1">
    <source>
        <dbReference type="ARBA" id="ARBA00009865"/>
    </source>
</evidence>
<dbReference type="PROSITE" id="PS51175">
    <property type="entry name" value="CBM6"/>
    <property type="match status" value="1"/>
</dbReference>
<dbReference type="Pfam" id="PF04616">
    <property type="entry name" value="Glyco_hydro_43"/>
    <property type="match status" value="1"/>
</dbReference>
<accession>A0A7W4ZAV9</accession>
<dbReference type="CDD" id="cd04084">
    <property type="entry name" value="CBM6_xylanase-like"/>
    <property type="match status" value="1"/>
</dbReference>
<dbReference type="Pfam" id="PF02055">
    <property type="entry name" value="Glyco_hydro_30"/>
    <property type="match status" value="1"/>
</dbReference>
<dbReference type="SUPFAM" id="SSF51011">
    <property type="entry name" value="Glycosyl hydrolase domain"/>
    <property type="match status" value="1"/>
</dbReference>
<organism evidence="13 14">
    <name type="scientific">Microbulbifer rhizosphaerae</name>
    <dbReference type="NCBI Taxonomy" id="1562603"/>
    <lineage>
        <taxon>Bacteria</taxon>
        <taxon>Pseudomonadati</taxon>
        <taxon>Pseudomonadota</taxon>
        <taxon>Gammaproteobacteria</taxon>
        <taxon>Cellvibrionales</taxon>
        <taxon>Microbulbiferaceae</taxon>
        <taxon>Microbulbifer</taxon>
    </lineage>
</organism>
<dbReference type="EMBL" id="JACHWZ010000011">
    <property type="protein sequence ID" value="MBB3061784.1"/>
    <property type="molecule type" value="Genomic_DNA"/>
</dbReference>
<keyword evidence="2" id="KW-0858">Xylan degradation</keyword>
<protein>
    <submittedName>
        <fullName evidence="13">O-glycosyl hydrolase</fullName>
    </submittedName>
</protein>
<dbReference type="PANTHER" id="PTHR43772">
    <property type="entry name" value="ENDO-1,4-BETA-XYLANASE"/>
    <property type="match status" value="1"/>
</dbReference>
<dbReference type="PROSITE" id="PS51173">
    <property type="entry name" value="CBM2"/>
    <property type="match status" value="1"/>
</dbReference>
<dbReference type="InterPro" id="IPR052176">
    <property type="entry name" value="Glycosyl_Hydrlase_43_Enz"/>
</dbReference>
<evidence type="ECO:0000259" key="11">
    <source>
        <dbReference type="PROSITE" id="PS51173"/>
    </source>
</evidence>
<evidence type="ECO:0000256" key="8">
    <source>
        <dbReference type="PIRSR" id="PIRSR606710-1"/>
    </source>
</evidence>
<dbReference type="AlphaFoldDB" id="A0A7W4ZAV9"/>
<feature type="domain" description="CBM2" evidence="11">
    <location>
        <begin position="1030"/>
        <end position="1125"/>
    </location>
</feature>
<dbReference type="SUPFAM" id="SSF49785">
    <property type="entry name" value="Galactose-binding domain-like"/>
    <property type="match status" value="1"/>
</dbReference>
<dbReference type="Pfam" id="PF00553">
    <property type="entry name" value="CBM_2"/>
    <property type="match status" value="1"/>
</dbReference>
<evidence type="ECO:0000256" key="2">
    <source>
        <dbReference type="ARBA" id="ARBA00022651"/>
    </source>
</evidence>
<dbReference type="InterPro" id="IPR023296">
    <property type="entry name" value="Glyco_hydro_beta-prop_sf"/>
</dbReference>
<dbReference type="Gene3D" id="2.115.10.20">
    <property type="entry name" value="Glycosyl hydrolase domain, family 43"/>
    <property type="match status" value="1"/>
</dbReference>
<feature type="region of interest" description="Disordered" evidence="10">
    <location>
        <begin position="989"/>
        <end position="1031"/>
    </location>
</feature>
<comment type="caution">
    <text evidence="13">The sequence shown here is derived from an EMBL/GenBank/DDBJ whole genome shotgun (WGS) entry which is preliminary data.</text>
</comment>
<dbReference type="Gene3D" id="2.60.40.290">
    <property type="match status" value="1"/>
</dbReference>
<feature type="active site" description="Proton donor" evidence="8">
    <location>
        <position position="216"/>
    </location>
</feature>
<dbReference type="InterPro" id="IPR013780">
    <property type="entry name" value="Glyco_hydro_b"/>
</dbReference>
<dbReference type="PANTHER" id="PTHR43772:SF2">
    <property type="entry name" value="PUTATIVE (AFU_ORTHOLOGUE AFUA_2G04480)-RELATED"/>
    <property type="match status" value="1"/>
</dbReference>
<evidence type="ECO:0000313" key="13">
    <source>
        <dbReference type="EMBL" id="MBB3061784.1"/>
    </source>
</evidence>
<evidence type="ECO:0000256" key="4">
    <source>
        <dbReference type="ARBA" id="ARBA00022801"/>
    </source>
</evidence>
<dbReference type="Pfam" id="PF03422">
    <property type="entry name" value="CBM_6"/>
    <property type="match status" value="1"/>
</dbReference>
<dbReference type="Gene3D" id="2.60.120.260">
    <property type="entry name" value="Galactose-binding domain-like"/>
    <property type="match status" value="2"/>
</dbReference>
<dbReference type="InterPro" id="IPR005084">
    <property type="entry name" value="CBM6"/>
</dbReference>
<keyword evidence="5" id="KW-1015">Disulfide bond</keyword>
<dbReference type="SUPFAM" id="SSF51445">
    <property type="entry name" value="(Trans)glycosidases"/>
    <property type="match status" value="1"/>
</dbReference>
<name>A0A7W4ZAV9_9GAMM</name>
<feature type="domain" description="CBM6" evidence="12">
    <location>
        <begin position="337"/>
        <end position="453"/>
    </location>
</feature>
<dbReference type="SUPFAM" id="SSF49384">
    <property type="entry name" value="Carbohydrate-binding domain"/>
    <property type="match status" value="1"/>
</dbReference>
<dbReference type="InterPro" id="IPR008979">
    <property type="entry name" value="Galactose-bd-like_sf"/>
</dbReference>
<dbReference type="GO" id="GO:0045493">
    <property type="term" value="P:xylan catabolic process"/>
    <property type="evidence" value="ECO:0007669"/>
    <property type="project" value="UniProtKB-KW"/>
</dbReference>
<dbReference type="InterPro" id="IPR006710">
    <property type="entry name" value="Glyco_hydro_43"/>
</dbReference>
<dbReference type="Gene3D" id="3.20.20.80">
    <property type="entry name" value="Glycosidases"/>
    <property type="match status" value="1"/>
</dbReference>
<keyword evidence="3" id="KW-0732">Signal</keyword>